<dbReference type="EMBL" id="LUGG01000011">
    <property type="protein sequence ID" value="OBZ71664.1"/>
    <property type="molecule type" value="Genomic_DNA"/>
</dbReference>
<dbReference type="AlphaFoldDB" id="A0A1C7M9I5"/>
<keyword evidence="2" id="KW-1185">Reference proteome</keyword>
<protein>
    <submittedName>
        <fullName evidence="1">Uncharacterized protein</fullName>
    </submittedName>
</protein>
<gene>
    <name evidence="1" type="ORF">A0H81_08812</name>
</gene>
<comment type="caution">
    <text evidence="1">The sequence shown here is derived from an EMBL/GenBank/DDBJ whole genome shotgun (WGS) entry which is preliminary data.</text>
</comment>
<reference evidence="1 2" key="1">
    <citation type="submission" date="2016-03" db="EMBL/GenBank/DDBJ databases">
        <title>Whole genome sequencing of Grifola frondosa 9006-11.</title>
        <authorList>
            <person name="Min B."/>
            <person name="Park H."/>
            <person name="Kim J.-G."/>
            <person name="Cho H."/>
            <person name="Oh Y.-L."/>
            <person name="Kong W.-S."/>
            <person name="Choi I.-G."/>
        </authorList>
    </citation>
    <scope>NUCLEOTIDE SEQUENCE [LARGE SCALE GENOMIC DNA]</scope>
    <source>
        <strain evidence="1 2">9006-11</strain>
    </source>
</reference>
<proteinExistence type="predicted"/>
<accession>A0A1C7M9I5</accession>
<name>A0A1C7M9I5_GRIFR</name>
<evidence type="ECO:0000313" key="1">
    <source>
        <dbReference type="EMBL" id="OBZ71664.1"/>
    </source>
</evidence>
<sequence>MLTLADGGWSLGHTCPTRCVKILVDSHIHELIVPCVRCLLAELVARLTYLRCTIDFGYFDGNSSALDTFQLSLQRSPLTEPTLAFQIIASYPFIRYIAIKVGYIEPLFWEVFTMESGEVVVDKAPKEDISVVMNANRIFVIVRQVGDLAANKEFCVADIDDHLPRLIDTGTFHACTLGVSHAATPSGRADTVDSCSALEEL</sequence>
<organism evidence="1 2">
    <name type="scientific">Grifola frondosa</name>
    <name type="common">Maitake</name>
    <name type="synonym">Polyporus frondosus</name>
    <dbReference type="NCBI Taxonomy" id="5627"/>
    <lineage>
        <taxon>Eukaryota</taxon>
        <taxon>Fungi</taxon>
        <taxon>Dikarya</taxon>
        <taxon>Basidiomycota</taxon>
        <taxon>Agaricomycotina</taxon>
        <taxon>Agaricomycetes</taxon>
        <taxon>Polyporales</taxon>
        <taxon>Grifolaceae</taxon>
        <taxon>Grifola</taxon>
    </lineage>
</organism>
<dbReference type="Proteomes" id="UP000092993">
    <property type="component" value="Unassembled WGS sequence"/>
</dbReference>
<evidence type="ECO:0000313" key="2">
    <source>
        <dbReference type="Proteomes" id="UP000092993"/>
    </source>
</evidence>